<evidence type="ECO:0000256" key="1">
    <source>
        <dbReference type="ARBA" id="ARBA00006432"/>
    </source>
</evidence>
<dbReference type="EMBL" id="JAFBBU010000001">
    <property type="protein sequence ID" value="MBM7473698.1"/>
    <property type="molecule type" value="Genomic_DNA"/>
</dbReference>
<dbReference type="RefSeq" id="WP_205111353.1">
    <property type="nucleotide sequence ID" value="NZ_JAFBBU010000001.1"/>
</dbReference>
<dbReference type="InterPro" id="IPR025110">
    <property type="entry name" value="AMP-bd_C"/>
</dbReference>
<dbReference type="Pfam" id="PF00501">
    <property type="entry name" value="AMP-binding"/>
    <property type="match status" value="1"/>
</dbReference>
<dbReference type="GO" id="GO:0016874">
    <property type="term" value="F:ligase activity"/>
    <property type="evidence" value="ECO:0007669"/>
    <property type="project" value="UniProtKB-KW"/>
</dbReference>
<evidence type="ECO:0000256" key="2">
    <source>
        <dbReference type="ARBA" id="ARBA00022598"/>
    </source>
</evidence>
<keyword evidence="5" id="KW-0808">Transferase</keyword>
<gene>
    <name evidence="5" type="ORF">JOE66_003332</name>
</gene>
<dbReference type="PROSITE" id="PS00455">
    <property type="entry name" value="AMP_BINDING"/>
    <property type="match status" value="1"/>
</dbReference>
<evidence type="ECO:0000259" key="4">
    <source>
        <dbReference type="Pfam" id="PF13193"/>
    </source>
</evidence>
<dbReference type="EC" id="2.7.7.58" evidence="5"/>
<dbReference type="SUPFAM" id="SSF56801">
    <property type="entry name" value="Acetyl-CoA synthetase-like"/>
    <property type="match status" value="1"/>
</dbReference>
<accession>A0ABS2L9C0</accession>
<evidence type="ECO:0000259" key="3">
    <source>
        <dbReference type="Pfam" id="PF00501"/>
    </source>
</evidence>
<dbReference type="InterPro" id="IPR000873">
    <property type="entry name" value="AMP-dep_synth/lig_dom"/>
</dbReference>
<dbReference type="Gene3D" id="3.30.300.30">
    <property type="match status" value="1"/>
</dbReference>
<evidence type="ECO:0000313" key="5">
    <source>
        <dbReference type="EMBL" id="MBM7473698.1"/>
    </source>
</evidence>
<comment type="similarity">
    <text evidence="1">Belongs to the ATP-dependent AMP-binding enzyme family.</text>
</comment>
<feature type="domain" description="AMP-dependent synthetase/ligase" evidence="3">
    <location>
        <begin position="37"/>
        <end position="404"/>
    </location>
</feature>
<evidence type="ECO:0000313" key="6">
    <source>
        <dbReference type="Proteomes" id="UP000776164"/>
    </source>
</evidence>
<keyword evidence="5" id="KW-0548">Nucleotidyltransferase</keyword>
<protein>
    <submittedName>
        <fullName evidence="5">2,3-dihydroxybenzoate-AMP ligase</fullName>
        <ecNumber evidence="5">2.7.7.58</ecNumber>
    </submittedName>
</protein>
<dbReference type="PANTHER" id="PTHR43201:SF5">
    <property type="entry name" value="MEDIUM-CHAIN ACYL-COA LIGASE ACSF2, MITOCHONDRIAL"/>
    <property type="match status" value="1"/>
</dbReference>
<sequence length="545" mass="59175">MTTSILPGTVPWPEDFQRRYREEGYWADRTIASYIVEAAGKAPDACALVSGTTRLSYRELVDQMDAGAENLLALGLKAGDRVLVQLPNNWQFVVLTLACFRVGIIPVMTLPAHRRHELLYLAELSQATAIASADVIRDFDHRELAEEIASLMPSVQHVLISGATGDLDELLIDYHPDSTRAARLDAIAPHPDSPACFLLSGGTTGLSKLIVRTHNDYAYNVLATSRATGISSDSVYLGTLPASHNFPLACPGVLGALFFGGKSVMLPSPEPARAFATIAHEGVTVASAVPAVAQRWIDYAKENGSAQLESLEVLQVGGSRLADELAVRVRPDLGCTLQQVFGMAEGLINMTRLDDPDEIICTTQGRPVSPADEVRIVDADGNDLPDGEPGLILTRGPYTPRGYYLAEAHNTRAFTPEGWYSSGDIVVRRPDGYLVVHGREKDMINRGGEKISAEEIENLLYRIEAIDLAAAVSMPDATLGERLCIYVTLRPDASLTLEYVRETFAEIGIAAYKMPEKLVVVESLPLTKVGKIDKKALRDDVIGRL</sequence>
<proteinExistence type="inferred from homology"/>
<dbReference type="PANTHER" id="PTHR43201">
    <property type="entry name" value="ACYL-COA SYNTHETASE"/>
    <property type="match status" value="1"/>
</dbReference>
<organism evidence="5 6">
    <name type="scientific">Subtercola frigoramans</name>
    <dbReference type="NCBI Taxonomy" id="120298"/>
    <lineage>
        <taxon>Bacteria</taxon>
        <taxon>Bacillati</taxon>
        <taxon>Actinomycetota</taxon>
        <taxon>Actinomycetes</taxon>
        <taxon>Micrococcales</taxon>
        <taxon>Microbacteriaceae</taxon>
        <taxon>Subtercola</taxon>
    </lineage>
</organism>
<reference evidence="5 6" key="1">
    <citation type="submission" date="2021-01" db="EMBL/GenBank/DDBJ databases">
        <title>Sequencing the genomes of 1000 actinobacteria strains.</title>
        <authorList>
            <person name="Klenk H.-P."/>
        </authorList>
    </citation>
    <scope>NUCLEOTIDE SEQUENCE [LARGE SCALE GENOMIC DNA]</scope>
    <source>
        <strain evidence="5 6">DSM 13057</strain>
    </source>
</reference>
<dbReference type="Pfam" id="PF13193">
    <property type="entry name" value="AMP-binding_C"/>
    <property type="match status" value="1"/>
</dbReference>
<dbReference type="InterPro" id="IPR020845">
    <property type="entry name" value="AMP-binding_CS"/>
</dbReference>
<keyword evidence="6" id="KW-1185">Reference proteome</keyword>
<keyword evidence="2 5" id="KW-0436">Ligase</keyword>
<comment type="caution">
    <text evidence="5">The sequence shown here is derived from an EMBL/GenBank/DDBJ whole genome shotgun (WGS) entry which is preliminary data.</text>
</comment>
<name>A0ABS2L9C0_9MICO</name>
<dbReference type="GO" id="GO:0016779">
    <property type="term" value="F:nucleotidyltransferase activity"/>
    <property type="evidence" value="ECO:0007669"/>
    <property type="project" value="UniProtKB-KW"/>
</dbReference>
<dbReference type="InterPro" id="IPR042099">
    <property type="entry name" value="ANL_N_sf"/>
</dbReference>
<dbReference type="InterPro" id="IPR045851">
    <property type="entry name" value="AMP-bd_C_sf"/>
</dbReference>
<dbReference type="Gene3D" id="3.40.50.12780">
    <property type="entry name" value="N-terminal domain of ligase-like"/>
    <property type="match status" value="1"/>
</dbReference>
<dbReference type="Proteomes" id="UP000776164">
    <property type="component" value="Unassembled WGS sequence"/>
</dbReference>
<feature type="domain" description="AMP-binding enzyme C-terminal" evidence="4">
    <location>
        <begin position="455"/>
        <end position="531"/>
    </location>
</feature>